<accession>A0AAQ0DNW9</accession>
<evidence type="ECO:0000313" key="2">
    <source>
        <dbReference type="Proteomes" id="UP000027121"/>
    </source>
</evidence>
<dbReference type="AlphaFoldDB" id="A0AAQ0DNW9"/>
<evidence type="ECO:0000313" key="1">
    <source>
        <dbReference type="EMBL" id="QWE81230.1"/>
    </source>
</evidence>
<organism evidence="1 2">
    <name type="scientific">Pseudomonas donghuensis</name>
    <dbReference type="NCBI Taxonomy" id="1163398"/>
    <lineage>
        <taxon>Bacteria</taxon>
        <taxon>Pseudomonadati</taxon>
        <taxon>Pseudomonadota</taxon>
        <taxon>Gammaproteobacteria</taxon>
        <taxon>Pseudomonadales</taxon>
        <taxon>Pseudomonadaceae</taxon>
        <taxon>Pseudomonas</taxon>
    </lineage>
</organism>
<protein>
    <submittedName>
        <fullName evidence="1">Uncharacterized protein</fullName>
    </submittedName>
</protein>
<keyword evidence="2" id="KW-1185">Reference proteome</keyword>
<dbReference type="Proteomes" id="UP000027121">
    <property type="component" value="Chromosome"/>
</dbReference>
<dbReference type="GeneID" id="98282651"/>
<gene>
    <name evidence="1" type="ORF">BV82_10185</name>
</gene>
<reference evidence="1 2" key="2">
    <citation type="journal article" date="2016" name="Front. Microbiol.">
        <title>When Genome-Based Approach Meets the 'Old but Good': Revealing Genes Involved in the Antibacterial Activity of Pseudomonas sp. P482 against Soft Rot Pathogens.</title>
        <authorList>
            <person name="Krzyzanowska D.M."/>
            <person name="Ossowicki A."/>
            <person name="Rajewska M."/>
            <person name="Maciag T."/>
            <person name="Jablonska M."/>
            <person name="Obuchowski M."/>
            <person name="Heeb S."/>
            <person name="Jafra S."/>
        </authorList>
    </citation>
    <scope>NUCLEOTIDE SEQUENCE [LARGE SCALE GENOMIC DNA]</scope>
    <source>
        <strain evidence="1 2">P482</strain>
    </source>
</reference>
<dbReference type="EMBL" id="CP071706">
    <property type="protein sequence ID" value="QWE81230.1"/>
    <property type="molecule type" value="Genomic_DNA"/>
</dbReference>
<name>A0AAQ0DNW9_9PSED</name>
<proteinExistence type="predicted"/>
<dbReference type="RefSeq" id="WP_036994566.1">
    <property type="nucleotide sequence ID" value="NZ_CP071706.1"/>
</dbReference>
<sequence>MSYALRQPSFIRLKAQMSLTGRFNHALYDKVSRRTVHATVDTERSAQHLHIVIRMGSTLNSICLPLDAKSNANRVADNLEAIANGRLDTADTGITRELLIAAA</sequence>
<dbReference type="KEGG" id="pdw:BV82_10185"/>
<reference evidence="1 2" key="1">
    <citation type="journal article" date="2014" name="Genome Announc.">
        <title>Genome Sequence of Pseudomonas sp. Strain P482, a Tomato Rhizosphere Isolate with Broad-Spectrum Antimicrobial Activity.</title>
        <authorList>
            <person name="Krzyzanowska D.M."/>
            <person name="Ossowicki A."/>
            <person name="Jafra S."/>
        </authorList>
    </citation>
    <scope>NUCLEOTIDE SEQUENCE [LARGE SCALE GENOMIC DNA]</scope>
    <source>
        <strain evidence="1 2">P482</strain>
    </source>
</reference>